<dbReference type="EMBL" id="JBHSDQ010000004">
    <property type="protein sequence ID" value="MFC4396640.1"/>
    <property type="molecule type" value="Genomic_DNA"/>
</dbReference>
<reference evidence="2" key="1">
    <citation type="journal article" date="2019" name="Int. J. Syst. Evol. Microbiol.">
        <title>The Global Catalogue of Microorganisms (GCM) 10K type strain sequencing project: providing services to taxonomists for standard genome sequencing and annotation.</title>
        <authorList>
            <consortium name="The Broad Institute Genomics Platform"/>
            <consortium name="The Broad Institute Genome Sequencing Center for Infectious Disease"/>
            <person name="Wu L."/>
            <person name="Ma J."/>
        </authorList>
    </citation>
    <scope>NUCLEOTIDE SEQUENCE [LARGE SCALE GENOMIC DNA]</scope>
    <source>
        <strain evidence="2">PJ61</strain>
    </source>
</reference>
<protein>
    <recommendedName>
        <fullName evidence="3">Secreted protein</fullName>
    </recommendedName>
</protein>
<comment type="caution">
    <text evidence="1">The sequence shown here is derived from an EMBL/GenBank/DDBJ whole genome shotgun (WGS) entry which is preliminary data.</text>
</comment>
<dbReference type="RefSeq" id="WP_376977619.1">
    <property type="nucleotide sequence ID" value="NZ_JBHSDQ010000004.1"/>
</dbReference>
<evidence type="ECO:0008006" key="3">
    <source>
        <dbReference type="Google" id="ProtNLM"/>
    </source>
</evidence>
<keyword evidence="2" id="KW-1185">Reference proteome</keyword>
<dbReference type="Proteomes" id="UP001595778">
    <property type="component" value="Unassembled WGS sequence"/>
</dbReference>
<sequence>MKFSSLFSVLALFSARFSRIDLPTFLAAPLLGDFPDIGITPFFACVTRYHTHFYFFIQSCKRPRKSGTSGTQRLFTKYNPAENIALPFISDDQPSILFFSFAEMQMTVQGTHEKRLFLSPLPLTARIP</sequence>
<evidence type="ECO:0000313" key="2">
    <source>
        <dbReference type="Proteomes" id="UP001595778"/>
    </source>
</evidence>
<accession>A0ABV8WLW8</accession>
<evidence type="ECO:0000313" key="1">
    <source>
        <dbReference type="EMBL" id="MFC4396640.1"/>
    </source>
</evidence>
<name>A0ABV8WLW8_9MICC</name>
<proteinExistence type="predicted"/>
<organism evidence="1 2">
    <name type="scientific">Arthrobacter sedimenti</name>
    <dbReference type="NCBI Taxonomy" id="2694931"/>
    <lineage>
        <taxon>Bacteria</taxon>
        <taxon>Bacillati</taxon>
        <taxon>Actinomycetota</taxon>
        <taxon>Actinomycetes</taxon>
        <taxon>Micrococcales</taxon>
        <taxon>Micrococcaceae</taxon>
        <taxon>Arthrobacter</taxon>
    </lineage>
</organism>
<gene>
    <name evidence="1" type="ORF">ACFO0G_11125</name>
</gene>